<keyword evidence="6" id="KW-1185">Reference proteome</keyword>
<dbReference type="Proteomes" id="UP000199344">
    <property type="component" value="Unassembled WGS sequence"/>
</dbReference>
<dbReference type="GO" id="GO:0016020">
    <property type="term" value="C:membrane"/>
    <property type="evidence" value="ECO:0007669"/>
    <property type="project" value="UniProtKB-UniRule"/>
</dbReference>
<dbReference type="PANTHER" id="PTHR30329">
    <property type="entry name" value="STATOR ELEMENT OF FLAGELLAR MOTOR COMPLEX"/>
    <property type="match status" value="1"/>
</dbReference>
<reference evidence="5 6" key="1">
    <citation type="submission" date="2016-10" db="EMBL/GenBank/DDBJ databases">
        <authorList>
            <person name="de Groot N.N."/>
        </authorList>
    </citation>
    <scope>NUCLEOTIDE SEQUENCE [LARGE SCALE GENOMIC DNA]</scope>
    <source>
        <strain evidence="5 6">DSM 22220</strain>
    </source>
</reference>
<name>A0A1G7EDV6_9RHOB</name>
<dbReference type="InterPro" id="IPR006665">
    <property type="entry name" value="OmpA-like"/>
</dbReference>
<feature type="compositionally biased region" description="Low complexity" evidence="2">
    <location>
        <begin position="334"/>
        <end position="345"/>
    </location>
</feature>
<dbReference type="PROSITE" id="PS51123">
    <property type="entry name" value="OMPA_2"/>
    <property type="match status" value="1"/>
</dbReference>
<dbReference type="AlphaFoldDB" id="A0A1G7EDV6"/>
<feature type="region of interest" description="Disordered" evidence="2">
    <location>
        <begin position="148"/>
        <end position="234"/>
    </location>
</feature>
<dbReference type="PANTHER" id="PTHR30329:SF21">
    <property type="entry name" value="LIPOPROTEIN YIAD-RELATED"/>
    <property type="match status" value="1"/>
</dbReference>
<protein>
    <submittedName>
        <fullName evidence="5">Outer membrane protein OmpA</fullName>
    </submittedName>
</protein>
<dbReference type="SUPFAM" id="SSF103088">
    <property type="entry name" value="OmpA-like"/>
    <property type="match status" value="1"/>
</dbReference>
<accession>A0A1G7EDV6</accession>
<evidence type="ECO:0000313" key="5">
    <source>
        <dbReference type="EMBL" id="SDE61656.1"/>
    </source>
</evidence>
<dbReference type="CDD" id="cd07185">
    <property type="entry name" value="OmpA_C-like"/>
    <property type="match status" value="1"/>
</dbReference>
<feature type="chain" id="PRO_5011574457" evidence="3">
    <location>
        <begin position="26"/>
        <end position="693"/>
    </location>
</feature>
<dbReference type="InterPro" id="IPR050330">
    <property type="entry name" value="Bact_OuterMem_StrucFunc"/>
</dbReference>
<feature type="compositionally biased region" description="Polar residues" evidence="2">
    <location>
        <begin position="181"/>
        <end position="193"/>
    </location>
</feature>
<dbReference type="EMBL" id="FNAH01000008">
    <property type="protein sequence ID" value="SDE61656.1"/>
    <property type="molecule type" value="Genomic_DNA"/>
</dbReference>
<feature type="domain" description="OmpA-like" evidence="4">
    <location>
        <begin position="568"/>
        <end position="693"/>
    </location>
</feature>
<gene>
    <name evidence="5" type="ORF">SAMN05421538_108171</name>
</gene>
<sequence>MTRLTANSTALAALVSLGLAPVASAEVVLTPEQVQTEGPARAAALPGLRNLLQAEREAGLPQDRLLCLDGSDRPCADDMALITPSGVSVQFGQGGAMILAPADMQPYATNPEGLPVPRGNALNAAAQAYLQTAQTNAAQVLGIAAPAQADTAEAAQPAPDPQPQPSAEGQQDPAAGDISQLAENSSDGPSRQEQLAQQLAAAQQQLQTDQTPQGDASDARQPAAARDSHAGDEPRIPEAAAAQFEDQRIASMALLNGVLQQEIADGLTADDLRCKDGSARPCGDGGQLVTPEGVTAEVTETGRIIIGPMAQQQYRVDEDGNLRARGSNTEAAREAAQATAPDAAALSGEGEGETVNETVTEDNARSSDEDFETTIADAIDRAAAQGEAARSSDDDDDDDTLQTLAQVALGGLGALAVGQVLNGNREVALNTGDRVIVTRADGSQQVLKDDNALLRRPGNEVQTQNFSDGSSRSVVTRPDGSQVITIRAADLSVLRRIHVAADGTETVLIDESVEVPPVELTELPDAPAPRPEAATPTTEAALREALAREAAVDRRFTLTQVRSIPEVRNLVAPVDIDAITFDTGSAAINPDQARQLATLGTVLEDAIAQNPREIFLIEGHTDAVGAAAFNLALSDRRAESVALALSEYFDVPPENLVVQGYGEEYLKVPTLTDERANRRASVRRITDLLASAQ</sequence>
<evidence type="ECO:0000256" key="3">
    <source>
        <dbReference type="SAM" id="SignalP"/>
    </source>
</evidence>
<keyword evidence="1" id="KW-0472">Membrane</keyword>
<feature type="region of interest" description="Disordered" evidence="2">
    <location>
        <begin position="324"/>
        <end position="370"/>
    </location>
</feature>
<feature type="compositionally biased region" description="Low complexity" evidence="2">
    <location>
        <begin position="194"/>
        <end position="207"/>
    </location>
</feature>
<evidence type="ECO:0000259" key="4">
    <source>
        <dbReference type="PROSITE" id="PS51123"/>
    </source>
</evidence>
<organism evidence="5 6">
    <name type="scientific">Paracoccus isoporae</name>
    <dbReference type="NCBI Taxonomy" id="591205"/>
    <lineage>
        <taxon>Bacteria</taxon>
        <taxon>Pseudomonadati</taxon>
        <taxon>Pseudomonadota</taxon>
        <taxon>Alphaproteobacteria</taxon>
        <taxon>Rhodobacterales</taxon>
        <taxon>Paracoccaceae</taxon>
        <taxon>Paracoccus</taxon>
    </lineage>
</organism>
<evidence type="ECO:0000313" key="6">
    <source>
        <dbReference type="Proteomes" id="UP000199344"/>
    </source>
</evidence>
<evidence type="ECO:0000256" key="2">
    <source>
        <dbReference type="SAM" id="MobiDB-lite"/>
    </source>
</evidence>
<dbReference type="Pfam" id="PF00691">
    <property type="entry name" value="OmpA"/>
    <property type="match status" value="1"/>
</dbReference>
<feature type="compositionally biased region" description="Low complexity" evidence="2">
    <location>
        <begin position="148"/>
        <end position="157"/>
    </location>
</feature>
<keyword evidence="3" id="KW-0732">Signal</keyword>
<proteinExistence type="predicted"/>
<feature type="signal peptide" evidence="3">
    <location>
        <begin position="1"/>
        <end position="25"/>
    </location>
</feature>
<dbReference type="RefSeq" id="WP_245727331.1">
    <property type="nucleotide sequence ID" value="NZ_FNAH01000008.1"/>
</dbReference>
<evidence type="ECO:0000256" key="1">
    <source>
        <dbReference type="PROSITE-ProRule" id="PRU00473"/>
    </source>
</evidence>
<dbReference type="Gene3D" id="3.30.1330.60">
    <property type="entry name" value="OmpA-like domain"/>
    <property type="match status" value="1"/>
</dbReference>
<dbReference type="InterPro" id="IPR036737">
    <property type="entry name" value="OmpA-like_sf"/>
</dbReference>
<dbReference type="STRING" id="591205.SAMN05421538_108171"/>